<feature type="transmembrane region" description="Helical" evidence="2">
    <location>
        <begin position="96"/>
        <end position="116"/>
    </location>
</feature>
<comment type="caution">
    <text evidence="4">The sequence shown here is derived from an EMBL/GenBank/DDBJ whole genome shotgun (WGS) entry which is preliminary data.</text>
</comment>
<sequence>MAARRGSNWRWTTSSDCSAGNSPTRNRARAGTLPDDIPTGATPMNRLRRLETFARAGWCARGVVYCLLAFFALTSANASDASPQGVFRAVKDMSGGTYLLVLLAIGLALYGAYRLYGAALDSEGKGDDATGIAIRVGYAASGIAHFILAWAAVRLASGHPAGSDGDQEQAAAGMLLDMPLGGTLLGAIGLCFLAAAAHQAMKAWTTEFMQGVAADAPAWVVPVGRVGLAARAVVFAVIGVSLIRAGWFDSAGEVKGLGDALSALTEHAELYLLVAAGLFLFGVHSFVEAKWRRIRDEDVVARLKAAAS</sequence>
<name>A0A246JSG8_9SPHN</name>
<keyword evidence="2" id="KW-0472">Membrane</keyword>
<protein>
    <recommendedName>
        <fullName evidence="3">DUF1206 domain-containing protein</fullName>
    </recommendedName>
</protein>
<accession>A0A246JSG8</accession>
<dbReference type="AlphaFoldDB" id="A0A246JSG8"/>
<dbReference type="InterPro" id="IPR009597">
    <property type="entry name" value="DUF1206"/>
</dbReference>
<feature type="domain" description="DUF1206" evidence="3">
    <location>
        <begin position="226"/>
        <end position="292"/>
    </location>
</feature>
<evidence type="ECO:0000313" key="5">
    <source>
        <dbReference type="Proteomes" id="UP000197361"/>
    </source>
</evidence>
<feature type="transmembrane region" description="Helical" evidence="2">
    <location>
        <begin position="268"/>
        <end position="287"/>
    </location>
</feature>
<keyword evidence="2" id="KW-1133">Transmembrane helix</keyword>
<evidence type="ECO:0000259" key="3">
    <source>
        <dbReference type="Pfam" id="PF06724"/>
    </source>
</evidence>
<gene>
    <name evidence="4" type="ORF">CDQ92_14090</name>
</gene>
<feature type="compositionally biased region" description="Polar residues" evidence="1">
    <location>
        <begin position="9"/>
        <end position="25"/>
    </location>
</feature>
<keyword evidence="5" id="KW-1185">Reference proteome</keyword>
<dbReference type="Pfam" id="PF06724">
    <property type="entry name" value="DUF1206"/>
    <property type="match status" value="3"/>
</dbReference>
<feature type="transmembrane region" description="Helical" evidence="2">
    <location>
        <begin position="58"/>
        <end position="76"/>
    </location>
</feature>
<keyword evidence="2" id="KW-0812">Transmembrane</keyword>
<reference evidence="4 5" key="1">
    <citation type="journal article" date="2010" name="Int. J. Syst. Evol. Microbiol.">
        <title>Sphingopyxis bauzanensis sp. nov., a psychrophilic bacterium isolated from soil.</title>
        <authorList>
            <person name="Zhang D.C."/>
            <person name="Liu H.C."/>
            <person name="Xin Y.H."/>
            <person name="Zhou Y.G."/>
            <person name="Schinner F."/>
            <person name="Margesin R."/>
        </authorList>
    </citation>
    <scope>NUCLEOTIDE SEQUENCE [LARGE SCALE GENOMIC DNA]</scope>
    <source>
        <strain evidence="4 5">DSM 22271</strain>
    </source>
</reference>
<feature type="transmembrane region" description="Helical" evidence="2">
    <location>
        <begin position="228"/>
        <end position="248"/>
    </location>
</feature>
<organism evidence="4 5">
    <name type="scientific">Sphingopyxis bauzanensis</name>
    <dbReference type="NCBI Taxonomy" id="651663"/>
    <lineage>
        <taxon>Bacteria</taxon>
        <taxon>Pseudomonadati</taxon>
        <taxon>Pseudomonadota</taxon>
        <taxon>Alphaproteobacteria</taxon>
        <taxon>Sphingomonadales</taxon>
        <taxon>Sphingomonadaceae</taxon>
        <taxon>Sphingopyxis</taxon>
    </lineage>
</organism>
<feature type="domain" description="DUF1206" evidence="3">
    <location>
        <begin position="136"/>
        <end position="205"/>
    </location>
</feature>
<feature type="transmembrane region" description="Helical" evidence="2">
    <location>
        <begin position="176"/>
        <end position="197"/>
    </location>
</feature>
<dbReference type="Proteomes" id="UP000197361">
    <property type="component" value="Unassembled WGS sequence"/>
</dbReference>
<proteinExistence type="predicted"/>
<feature type="region of interest" description="Disordered" evidence="1">
    <location>
        <begin position="1"/>
        <end position="36"/>
    </location>
</feature>
<dbReference type="EMBL" id="NISK01000003">
    <property type="protein sequence ID" value="OWQ95883.1"/>
    <property type="molecule type" value="Genomic_DNA"/>
</dbReference>
<evidence type="ECO:0000256" key="1">
    <source>
        <dbReference type="SAM" id="MobiDB-lite"/>
    </source>
</evidence>
<evidence type="ECO:0000313" key="4">
    <source>
        <dbReference type="EMBL" id="OWQ95883.1"/>
    </source>
</evidence>
<feature type="transmembrane region" description="Helical" evidence="2">
    <location>
        <begin position="136"/>
        <end position="156"/>
    </location>
</feature>
<feature type="domain" description="DUF1206" evidence="3">
    <location>
        <begin position="56"/>
        <end position="119"/>
    </location>
</feature>
<evidence type="ECO:0000256" key="2">
    <source>
        <dbReference type="SAM" id="Phobius"/>
    </source>
</evidence>